<accession>A0A1B7ZBS9</accession>
<dbReference type="EMBL" id="LZFP01000008">
    <property type="protein sequence ID" value="OBR40378.1"/>
    <property type="molecule type" value="Genomic_DNA"/>
</dbReference>
<feature type="transmembrane region" description="Helical" evidence="1">
    <location>
        <begin position="68"/>
        <end position="88"/>
    </location>
</feature>
<dbReference type="InterPro" id="IPR025698">
    <property type="entry name" value="2TM_dom"/>
</dbReference>
<keyword evidence="1" id="KW-0812">Transmembrane</keyword>
<reference evidence="4" key="1">
    <citation type="submission" date="2016-06" db="EMBL/GenBank/DDBJ databases">
        <authorList>
            <person name="Zhan P."/>
        </authorList>
    </citation>
    <scope>NUCLEOTIDE SEQUENCE [LARGE SCALE GENOMIC DNA]</scope>
    <source>
        <strain evidence="4">T28</strain>
    </source>
</reference>
<keyword evidence="1" id="KW-0472">Membrane</keyword>
<dbReference type="Proteomes" id="UP000092164">
    <property type="component" value="Unassembled WGS sequence"/>
</dbReference>
<dbReference type="RefSeq" id="WP_068483903.1">
    <property type="nucleotide sequence ID" value="NZ_CP018760.1"/>
</dbReference>
<evidence type="ECO:0000259" key="2">
    <source>
        <dbReference type="Pfam" id="PF13239"/>
    </source>
</evidence>
<evidence type="ECO:0000313" key="4">
    <source>
        <dbReference type="Proteomes" id="UP000092164"/>
    </source>
</evidence>
<sequence length="112" mass="12943">MELNEFDQSDKLARAQKKVKEIKGFYIHLLVYVLVNLFVMTVTIMGIMSGGASFSEALFNIGTISTPFFWGIGLAFHAAKVFGFNPFFSKDWEQRQISKYVEQEERDAEKYR</sequence>
<feature type="transmembrane region" description="Helical" evidence="1">
    <location>
        <begin position="25"/>
        <end position="48"/>
    </location>
</feature>
<protein>
    <recommendedName>
        <fullName evidence="2">2TM domain-containing protein</fullName>
    </recommendedName>
</protein>
<keyword evidence="4" id="KW-1185">Reference proteome</keyword>
<organism evidence="3 4">
    <name type="scientific">Maribacter hydrothermalis</name>
    <dbReference type="NCBI Taxonomy" id="1836467"/>
    <lineage>
        <taxon>Bacteria</taxon>
        <taxon>Pseudomonadati</taxon>
        <taxon>Bacteroidota</taxon>
        <taxon>Flavobacteriia</taxon>
        <taxon>Flavobacteriales</taxon>
        <taxon>Flavobacteriaceae</taxon>
        <taxon>Maribacter</taxon>
    </lineage>
</organism>
<dbReference type="STRING" id="1836467.BTR34_00780"/>
<dbReference type="KEGG" id="mart:BTR34_00780"/>
<dbReference type="Pfam" id="PF13239">
    <property type="entry name" value="2TM"/>
    <property type="match status" value="1"/>
</dbReference>
<comment type="caution">
    <text evidence="3">The sequence shown here is derived from an EMBL/GenBank/DDBJ whole genome shotgun (WGS) entry which is preliminary data.</text>
</comment>
<gene>
    <name evidence="3" type="ORF">A9200_15985</name>
</gene>
<dbReference type="AlphaFoldDB" id="A0A1B7ZBS9"/>
<proteinExistence type="predicted"/>
<keyword evidence="1" id="KW-1133">Transmembrane helix</keyword>
<evidence type="ECO:0000313" key="3">
    <source>
        <dbReference type="EMBL" id="OBR40378.1"/>
    </source>
</evidence>
<dbReference type="OrthoDB" id="8965954at2"/>
<name>A0A1B7ZBS9_9FLAO</name>
<feature type="domain" description="2TM" evidence="2">
    <location>
        <begin position="14"/>
        <end position="102"/>
    </location>
</feature>
<evidence type="ECO:0000256" key="1">
    <source>
        <dbReference type="SAM" id="Phobius"/>
    </source>
</evidence>